<dbReference type="OrthoDB" id="9813184at2"/>
<dbReference type="FunFam" id="3.20.20.80:FF:000115">
    <property type="entry name" value="Beta-galactosidase"/>
    <property type="match status" value="1"/>
</dbReference>
<evidence type="ECO:0000313" key="9">
    <source>
        <dbReference type="Proteomes" id="UP000461768"/>
    </source>
</evidence>
<evidence type="ECO:0000259" key="7">
    <source>
        <dbReference type="Pfam" id="PF21467"/>
    </source>
</evidence>
<dbReference type="Pfam" id="PF01301">
    <property type="entry name" value="Glyco_hydro_35"/>
    <property type="match status" value="1"/>
</dbReference>
<dbReference type="InterPro" id="IPR019801">
    <property type="entry name" value="Glyco_hydro_35_CS"/>
</dbReference>
<dbReference type="PIRSF" id="PIRSF006336">
    <property type="entry name" value="B-gal"/>
    <property type="match status" value="1"/>
</dbReference>
<reference evidence="8 9" key="2">
    <citation type="submission" date="2020-02" db="EMBL/GenBank/DDBJ databases">
        <title>Candidatus Galacturonibacter soehngenii shows hetero-acetogenic catabolism of galacturonic acid but lacks a canonical carbon monoxide dehydrogenase/acetyl-CoA synthase complex.</title>
        <authorList>
            <person name="Diender M."/>
            <person name="Stouten G.R."/>
            <person name="Petersen J.F."/>
            <person name="Nielsen P.H."/>
            <person name="Dueholm M.S."/>
            <person name="Pronk J.T."/>
            <person name="Van Loosdrecht M.C.M."/>
        </authorList>
    </citation>
    <scope>NUCLEOTIDE SEQUENCE [LARGE SCALE GENOMIC DNA]</scope>
    <source>
        <strain evidence="8">GalUA</strain>
    </source>
</reference>
<dbReference type="Gene3D" id="2.60.120.260">
    <property type="entry name" value="Galactose-binding domain-like"/>
    <property type="match status" value="2"/>
</dbReference>
<dbReference type="InterPro" id="IPR017853">
    <property type="entry name" value="GH"/>
</dbReference>
<dbReference type="InterPro" id="IPR048913">
    <property type="entry name" value="BetaGal_gal-bd"/>
</dbReference>
<dbReference type="SUPFAM" id="SSF51445">
    <property type="entry name" value="(Trans)glycosidases"/>
    <property type="match status" value="1"/>
</dbReference>
<dbReference type="Pfam" id="PF21467">
    <property type="entry name" value="BetaGal_gal-bd"/>
    <property type="match status" value="1"/>
</dbReference>
<dbReference type="SUPFAM" id="SSF49785">
    <property type="entry name" value="Galactose-binding domain-like"/>
    <property type="match status" value="1"/>
</dbReference>
<dbReference type="PRINTS" id="PR00742">
    <property type="entry name" value="GLHYDRLASE35"/>
</dbReference>
<comment type="caution">
    <text evidence="8">The sequence shown here is derived from an EMBL/GenBank/DDBJ whole genome shotgun (WGS) entry which is preliminary data.</text>
</comment>
<dbReference type="InterPro" id="IPR001944">
    <property type="entry name" value="Glycoside_Hdrlase_35"/>
</dbReference>
<dbReference type="GO" id="GO:0004565">
    <property type="term" value="F:beta-galactosidase activity"/>
    <property type="evidence" value="ECO:0007669"/>
    <property type="project" value="InterPro"/>
</dbReference>
<feature type="active site" description="Proton donor" evidence="4">
    <location>
        <position position="159"/>
    </location>
</feature>
<dbReference type="AlphaFoldDB" id="A0A7V7QKM5"/>
<reference evidence="8 9" key="1">
    <citation type="submission" date="2019-09" db="EMBL/GenBank/DDBJ databases">
        <authorList>
            <person name="Valk L.C."/>
        </authorList>
    </citation>
    <scope>NUCLEOTIDE SEQUENCE [LARGE SCALE GENOMIC DNA]</scope>
    <source>
        <strain evidence="8">GalUA</strain>
    </source>
</reference>
<gene>
    <name evidence="8" type="ORF">F7O84_12665</name>
</gene>
<sequence length="582" mass="67077">MNTHTFEIRDDFYMDGEKIKIISGGMHYFRIPWQYWRDRLEKLKALGCNTVETYVAWNVHEPKEGQFCFEGMYDIKKFIELAGELGLWVIVRPSPFICAEWEFGGLPAWLLSKESIRLRTNTEPFLSLVERYYQELFQILTPLQLPYGGPIIMMQIENEYGYYGNDVNYMITLKSSMEKNGAIVPFVTSDGPTKQTLMDGGIPGVLPTGNFGSRTRERFQIMKECIGDKPLMCMEFWIGWFDAWECGKHNTSDLEENKKDLTDMLELGHVNFYMFHGGTNFGFMNGANFYDRLEPDVTSYDYDAILTENGELTKKYYEFQKIIGTYTTLPKVNFTTDIKKCAYGTLAINRKVSLFSVLDDISKEVVSPCTLTMEQLGQNYGYILYRTKLHRGTHIKKCRILGAGDRAILFAEEQQVGIRYNLELEQEYDFEVPKEEVTLDILMENMGRVNFGLRLEEQAKGIKKGVAFDGMLHCNWSHYTLPLDNVDQIDFNKSYKVGTPSFYEFELDIKEACDTFLALNGWGKGCVFVNGENIGRFWERGPQKRLYIPAPFLKVGRNQIIVFETDGKIGENISLEAEPDLG</sequence>
<evidence type="ECO:0000313" key="8">
    <source>
        <dbReference type="EMBL" id="KAB1438389.1"/>
    </source>
</evidence>
<keyword evidence="2" id="KW-0378">Hydrolase</keyword>
<feature type="domain" description="Beta-galactosidase galactose-binding" evidence="7">
    <location>
        <begin position="500"/>
        <end position="558"/>
    </location>
</feature>
<comment type="similarity">
    <text evidence="1">Belongs to the glycosyl hydrolase 35 family.</text>
</comment>
<dbReference type="GO" id="GO:0005975">
    <property type="term" value="P:carbohydrate metabolic process"/>
    <property type="evidence" value="ECO:0007669"/>
    <property type="project" value="InterPro"/>
</dbReference>
<dbReference type="Pfam" id="PF21317">
    <property type="entry name" value="BetaGal_ABD_1"/>
    <property type="match status" value="1"/>
</dbReference>
<evidence type="ECO:0000256" key="3">
    <source>
        <dbReference type="ARBA" id="ARBA00023295"/>
    </source>
</evidence>
<feature type="domain" description="Beta-galactosidase 1-like first all-beta" evidence="6">
    <location>
        <begin position="371"/>
        <end position="481"/>
    </location>
</feature>
<dbReference type="RefSeq" id="WP_151145752.1">
    <property type="nucleotide sequence ID" value="NZ_WAGX01000005.1"/>
</dbReference>
<name>A0A7V7QKM5_9FIRM</name>
<dbReference type="Gene3D" id="3.20.20.80">
    <property type="entry name" value="Glycosidases"/>
    <property type="match status" value="1"/>
</dbReference>
<feature type="active site" description="Nucleophile" evidence="4">
    <location>
        <position position="235"/>
    </location>
</feature>
<accession>A0A7V7QKM5</accession>
<dbReference type="PANTHER" id="PTHR23421">
    <property type="entry name" value="BETA-GALACTOSIDASE RELATED"/>
    <property type="match status" value="1"/>
</dbReference>
<dbReference type="Proteomes" id="UP000461768">
    <property type="component" value="Unassembled WGS sequence"/>
</dbReference>
<evidence type="ECO:0000256" key="1">
    <source>
        <dbReference type="ARBA" id="ARBA00009809"/>
    </source>
</evidence>
<keyword evidence="3" id="KW-0326">Glycosidase</keyword>
<keyword evidence="9" id="KW-1185">Reference proteome</keyword>
<feature type="domain" description="Glycoside hydrolase 35 catalytic" evidence="5">
    <location>
        <begin position="12"/>
        <end position="325"/>
    </location>
</feature>
<dbReference type="EMBL" id="WAGX01000005">
    <property type="protein sequence ID" value="KAB1438389.1"/>
    <property type="molecule type" value="Genomic_DNA"/>
</dbReference>
<evidence type="ECO:0000256" key="2">
    <source>
        <dbReference type="ARBA" id="ARBA00022801"/>
    </source>
</evidence>
<dbReference type="InterPro" id="IPR008979">
    <property type="entry name" value="Galactose-bd-like_sf"/>
</dbReference>
<evidence type="ECO:0000259" key="6">
    <source>
        <dbReference type="Pfam" id="PF21317"/>
    </source>
</evidence>
<proteinExistence type="inferred from homology"/>
<protein>
    <submittedName>
        <fullName evidence="8">Beta-galactosidase</fullName>
    </submittedName>
</protein>
<dbReference type="InterPro" id="IPR031330">
    <property type="entry name" value="Gly_Hdrlase_35_cat"/>
</dbReference>
<dbReference type="PROSITE" id="PS01182">
    <property type="entry name" value="GLYCOSYL_HYDROL_F35"/>
    <property type="match status" value="1"/>
</dbReference>
<evidence type="ECO:0000256" key="4">
    <source>
        <dbReference type="PIRSR" id="PIRSR006336-1"/>
    </source>
</evidence>
<dbReference type="InterPro" id="IPR048912">
    <property type="entry name" value="BetaGal1-like_ABD1"/>
</dbReference>
<evidence type="ECO:0000259" key="5">
    <source>
        <dbReference type="Pfam" id="PF01301"/>
    </source>
</evidence>
<organism evidence="8 9">
    <name type="scientific">Candidatus Galacturonatibacter soehngenii</name>
    <dbReference type="NCBI Taxonomy" id="2307010"/>
    <lineage>
        <taxon>Bacteria</taxon>
        <taxon>Bacillati</taxon>
        <taxon>Bacillota</taxon>
        <taxon>Clostridia</taxon>
        <taxon>Lachnospirales</taxon>
        <taxon>Lachnospiraceae</taxon>
        <taxon>Candidatus Galacturonatibacter</taxon>
    </lineage>
</organism>
<dbReference type="InterPro" id="IPR026283">
    <property type="entry name" value="B-gal_1-like"/>
</dbReference>